<keyword evidence="2" id="KW-1003">Cell membrane</keyword>
<name>A0A251UXJ2_HELAN</name>
<feature type="transmembrane region" description="Helical" evidence="6">
    <location>
        <begin position="130"/>
        <end position="146"/>
    </location>
</feature>
<feature type="domain" description="Integral membrane bound transporter" evidence="7">
    <location>
        <begin position="410"/>
        <end position="537"/>
    </location>
</feature>
<dbReference type="InterPro" id="IPR049453">
    <property type="entry name" value="Memb_transporter_dom"/>
</dbReference>
<feature type="transmembrane region" description="Helical" evidence="6">
    <location>
        <begin position="491"/>
        <end position="508"/>
    </location>
</feature>
<comment type="subcellular location">
    <subcellularLocation>
        <location evidence="1">Cell membrane</location>
        <topology evidence="1">Multi-pass membrane protein</topology>
    </subcellularLocation>
</comment>
<evidence type="ECO:0000313" key="8">
    <source>
        <dbReference type="EMBL" id="KAF5809795.1"/>
    </source>
</evidence>
<organism evidence="9 10">
    <name type="scientific">Helianthus annuus</name>
    <name type="common">Common sunflower</name>
    <dbReference type="NCBI Taxonomy" id="4232"/>
    <lineage>
        <taxon>Eukaryota</taxon>
        <taxon>Viridiplantae</taxon>
        <taxon>Streptophyta</taxon>
        <taxon>Embryophyta</taxon>
        <taxon>Tracheophyta</taxon>
        <taxon>Spermatophyta</taxon>
        <taxon>Magnoliopsida</taxon>
        <taxon>eudicotyledons</taxon>
        <taxon>Gunneridae</taxon>
        <taxon>Pentapetalae</taxon>
        <taxon>asterids</taxon>
        <taxon>campanulids</taxon>
        <taxon>Asterales</taxon>
        <taxon>Asteraceae</taxon>
        <taxon>Asteroideae</taxon>
        <taxon>Heliantheae alliance</taxon>
        <taxon>Heliantheae</taxon>
        <taxon>Helianthus</taxon>
    </lineage>
</organism>
<reference evidence="9" key="2">
    <citation type="submission" date="2017-02" db="EMBL/GenBank/DDBJ databases">
        <title>Sunflower complete genome.</title>
        <authorList>
            <person name="Langlade N."/>
            <person name="Munos S."/>
        </authorList>
    </citation>
    <scope>NUCLEOTIDE SEQUENCE [LARGE SCALE GENOMIC DNA]</scope>
    <source>
        <tissue evidence="9">Leaves</tissue>
    </source>
</reference>
<feature type="transmembrane region" description="Helical" evidence="6">
    <location>
        <begin position="469"/>
        <end position="486"/>
    </location>
</feature>
<evidence type="ECO:0000313" key="9">
    <source>
        <dbReference type="EMBL" id="OTG28070.1"/>
    </source>
</evidence>
<dbReference type="OrthoDB" id="68611at2759"/>
<dbReference type="PANTHER" id="PTHR30509:SF9">
    <property type="entry name" value="MULTIDRUG RESISTANCE PROTEIN MDTO"/>
    <property type="match status" value="1"/>
</dbReference>
<feature type="transmembrane region" description="Helical" evidence="6">
    <location>
        <begin position="46"/>
        <end position="67"/>
    </location>
</feature>
<dbReference type="Pfam" id="PF13515">
    <property type="entry name" value="FUSC_2"/>
    <property type="match status" value="1"/>
</dbReference>
<protein>
    <recommendedName>
        <fullName evidence="7">Integral membrane bound transporter domain-containing protein</fullName>
    </recommendedName>
</protein>
<dbReference type="InParanoid" id="A0A251UXJ2"/>
<dbReference type="Gramene" id="mRNA:HanXRQr2_Chr04g0161611">
    <property type="protein sequence ID" value="mRNA:HanXRQr2_Chr04g0161611"/>
    <property type="gene ID" value="HanXRQr2_Chr04g0161611"/>
</dbReference>
<feature type="transmembrane region" description="Helical" evidence="6">
    <location>
        <begin position="74"/>
        <end position="94"/>
    </location>
</feature>
<evidence type="ECO:0000256" key="6">
    <source>
        <dbReference type="SAM" id="Phobius"/>
    </source>
</evidence>
<keyword evidence="3 6" id="KW-0812">Transmembrane</keyword>
<feature type="transmembrane region" description="Helical" evidence="6">
    <location>
        <begin position="520"/>
        <end position="541"/>
    </location>
</feature>
<dbReference type="EMBL" id="CM007893">
    <property type="protein sequence ID" value="OTG28070.1"/>
    <property type="molecule type" value="Genomic_DNA"/>
</dbReference>
<proteinExistence type="predicted"/>
<dbReference type="STRING" id="4232.A0A251UXJ2"/>
<dbReference type="FunCoup" id="A0A251UXJ2">
    <property type="interactions" value="264"/>
</dbReference>
<feature type="transmembrane region" description="Helical" evidence="6">
    <location>
        <begin position="399"/>
        <end position="418"/>
    </location>
</feature>
<feature type="transmembrane region" description="Helical" evidence="6">
    <location>
        <begin position="158"/>
        <end position="180"/>
    </location>
</feature>
<evidence type="ECO:0000256" key="2">
    <source>
        <dbReference type="ARBA" id="ARBA00022475"/>
    </source>
</evidence>
<evidence type="ECO:0000256" key="5">
    <source>
        <dbReference type="ARBA" id="ARBA00023136"/>
    </source>
</evidence>
<feature type="transmembrane region" description="Helical" evidence="6">
    <location>
        <begin position="100"/>
        <end position="118"/>
    </location>
</feature>
<evidence type="ECO:0000259" key="7">
    <source>
        <dbReference type="Pfam" id="PF13515"/>
    </source>
</evidence>
<evidence type="ECO:0000256" key="1">
    <source>
        <dbReference type="ARBA" id="ARBA00004651"/>
    </source>
</evidence>
<keyword evidence="10" id="KW-1185">Reference proteome</keyword>
<dbReference type="PANTHER" id="PTHR30509">
    <property type="entry name" value="P-HYDROXYBENZOIC ACID EFFLUX PUMP SUBUNIT-RELATED"/>
    <property type="match status" value="1"/>
</dbReference>
<dbReference type="OMA" id="LIPWFIF"/>
<keyword evidence="4 6" id="KW-1133">Transmembrane helix</keyword>
<reference evidence="8" key="3">
    <citation type="submission" date="2020-06" db="EMBL/GenBank/DDBJ databases">
        <title>Helianthus annuus Genome sequencing and assembly Release 2.</title>
        <authorList>
            <person name="Gouzy J."/>
            <person name="Langlade N."/>
            <person name="Munos S."/>
        </authorList>
    </citation>
    <scope>NUCLEOTIDE SEQUENCE</scope>
    <source>
        <tissue evidence="8">Leaves</tissue>
    </source>
</reference>
<evidence type="ECO:0000256" key="3">
    <source>
        <dbReference type="ARBA" id="ARBA00022692"/>
    </source>
</evidence>
<sequence length="798" mass="88001">MLTSMLKLNPQTRALWLSGLAAAYRTAAACAIVAVATLFGPAALRIQVAFPAFSYVTVILVITGASLGDTFRGCWDAFCATVLTVIPAILGLWAIGPAELTTALTAVVVGMAAFVVMLPDHKTHLVSKRIALGQIVIIYVVAYDKGGETDPVMHPVHVAASTAVGVVACVIALLLPYPGLATCQVKKKCKLYADNASEMVKLCVKAFCANDDTSAQAFVSQAKSLSIKGSKLLNAIKSKKESMKWETIPINFLKPYCMKTAEKLQDTEMPIQGMLIALQNIHPFPPQILDQDLKDHLDNLEENISQTFDQLKSCMPFDLATFPESNHENLMLSPHTFPQSHKDLPSFFFLFCSNLLQRKMNNNSLKNPPSPADQRSKKSQKEGLFEWISAFVMHRRFTLALKCSLSVGFAVLFGLIYSKQNGIWSGLPVAISFAASREAVFRVSNLKAQGTVLGTVYGVLGCFVLEKYVKVRFLILLPWFIFCSLLRRSRMYGPAGGVSAVIGAVLILGREHFGSPTEFAIIRIVEAFIGLSCSIVVELMFRPTRASTLAKIQLSKSLQVLNECICTVSHGGQKECLGGDLKKLKANVNELRKFIEEAEMEPNFWFLPFNGGCYNKLLKTLSNMVSLLVFLNHANASLQEENLSLDKVEGEVELFKEMIQPSLKCFESIVLVKSLNKLEKELQRNNACDTSSDLELGKLPIPQNKLHRHGPNGEDEIDNIIDSYLKTSYELVFGEVCGEVKGHEVVLSSSAFAFCMRGLVTEAREIEKGLMELLQWENPSSHVNLYEISSKIDALYNI</sequence>
<gene>
    <name evidence="9" type="ORF">HannXRQ_Chr04g0107041</name>
    <name evidence="8" type="ORF">HanXRQr2_Chr04g0161611</name>
</gene>
<evidence type="ECO:0000256" key="4">
    <source>
        <dbReference type="ARBA" id="ARBA00022989"/>
    </source>
</evidence>
<dbReference type="AlphaFoldDB" id="A0A251UXJ2"/>
<dbReference type="Proteomes" id="UP000215914">
    <property type="component" value="Chromosome 4"/>
</dbReference>
<accession>A0A251UXJ2</accession>
<evidence type="ECO:0000313" key="10">
    <source>
        <dbReference type="Proteomes" id="UP000215914"/>
    </source>
</evidence>
<dbReference type="EMBL" id="MNCJ02000319">
    <property type="protein sequence ID" value="KAF5809795.1"/>
    <property type="molecule type" value="Genomic_DNA"/>
</dbReference>
<keyword evidence="5 6" id="KW-0472">Membrane</keyword>
<dbReference type="GO" id="GO:0005886">
    <property type="term" value="C:plasma membrane"/>
    <property type="evidence" value="ECO:0000318"/>
    <property type="project" value="GO_Central"/>
</dbReference>
<reference evidence="8 10" key="1">
    <citation type="journal article" date="2017" name="Nature">
        <title>The sunflower genome provides insights into oil metabolism, flowering and Asterid evolution.</title>
        <authorList>
            <person name="Badouin H."/>
            <person name="Gouzy J."/>
            <person name="Grassa C.J."/>
            <person name="Murat F."/>
            <person name="Staton S.E."/>
            <person name="Cottret L."/>
            <person name="Lelandais-Briere C."/>
            <person name="Owens G.L."/>
            <person name="Carrere S."/>
            <person name="Mayjonade B."/>
            <person name="Legrand L."/>
            <person name="Gill N."/>
            <person name="Kane N.C."/>
            <person name="Bowers J.E."/>
            <person name="Hubner S."/>
            <person name="Bellec A."/>
            <person name="Berard A."/>
            <person name="Berges H."/>
            <person name="Blanchet N."/>
            <person name="Boniface M.C."/>
            <person name="Brunel D."/>
            <person name="Catrice O."/>
            <person name="Chaidir N."/>
            <person name="Claudel C."/>
            <person name="Donnadieu C."/>
            <person name="Faraut T."/>
            <person name="Fievet G."/>
            <person name="Helmstetter N."/>
            <person name="King M."/>
            <person name="Knapp S.J."/>
            <person name="Lai Z."/>
            <person name="Le Paslier M.C."/>
            <person name="Lippi Y."/>
            <person name="Lorenzon L."/>
            <person name="Mandel J.R."/>
            <person name="Marage G."/>
            <person name="Marchand G."/>
            <person name="Marquand E."/>
            <person name="Bret-Mestries E."/>
            <person name="Morien E."/>
            <person name="Nambeesan S."/>
            <person name="Nguyen T."/>
            <person name="Pegot-Espagnet P."/>
            <person name="Pouilly N."/>
            <person name="Raftis F."/>
            <person name="Sallet E."/>
            <person name="Schiex T."/>
            <person name="Thomas J."/>
            <person name="Vandecasteele C."/>
            <person name="Vares D."/>
            <person name="Vear F."/>
            <person name="Vautrin S."/>
            <person name="Crespi M."/>
            <person name="Mangin B."/>
            <person name="Burke J.M."/>
            <person name="Salse J."/>
            <person name="Munos S."/>
            <person name="Vincourt P."/>
            <person name="Rieseberg L.H."/>
            <person name="Langlade N.B."/>
        </authorList>
    </citation>
    <scope>NUCLEOTIDE SEQUENCE [LARGE SCALE GENOMIC DNA]</scope>
    <source>
        <strain evidence="10">cv. SF193</strain>
        <tissue evidence="8">Leaves</tissue>
    </source>
</reference>